<evidence type="ECO:0008006" key="3">
    <source>
        <dbReference type="Google" id="ProtNLM"/>
    </source>
</evidence>
<evidence type="ECO:0000256" key="1">
    <source>
        <dbReference type="ARBA" id="ARBA00009861"/>
    </source>
</evidence>
<dbReference type="Pfam" id="PF02458">
    <property type="entry name" value="Transferase"/>
    <property type="match status" value="1"/>
</dbReference>
<reference evidence="2" key="1">
    <citation type="submission" date="2018-10" db="EMBL/GenBank/DDBJ databases">
        <title>Population genomic analysis revealed the cold adaptation of white poplar.</title>
        <authorList>
            <person name="Liu Y.-J."/>
        </authorList>
    </citation>
    <scope>NUCLEOTIDE SEQUENCE [LARGE SCALE GENOMIC DNA]</scope>
    <source>
        <strain evidence="2">PAL-ZL1</strain>
    </source>
</reference>
<comment type="similarity">
    <text evidence="1">Belongs to the plant acyltransferase family.</text>
</comment>
<sequence length="495" mass="54351">MGATGGDDHQAAGMFSVTVTEKEVVAAVLPMHEHWLPLSNLDLLLPPLDVAVFFCYERPTSSTLTISSSSPATNSYNFRSMVGVLKKAMAQVLVSYYAFAGEVVSNSVGEPELLCNNRGVDFSEAVADIELMDLNFYNPDDSIEGKLVPRKKNGVLAVQATQLKCGGLVVACTFDHRVADAYSANMFLVSWAETAQSKPISLLPSFRRSLLNPRRPSCVDASLDNMYVPVSTLSPPKEPAPDADQLVSRIYYVKADDLNQLQSLASSKGNKRTKMESFSGFLWQLVAKYCAIKDDDDDDNNNINNACKKISKMGIVVDGRTRLSSDLERGDVMEAYFGNVLSIPYGGKTVRELIENPLSWVANEVHDFLENAVTKEHFLGLIDWVEARRPEPAVAKIYCGGGEDDGPAFVVSSGQRFPVSKVDFGWGVPLFGSYHFPWGGTAGYVMPMPNPAGNGDWMVYMHLLRGQLEFIETEASNFLRPLTCNYLRCLPASSN</sequence>
<dbReference type="AlphaFoldDB" id="A0A4U5QRV2"/>
<gene>
    <name evidence="2" type="ORF">D5086_0000071400</name>
</gene>
<proteinExistence type="inferred from homology"/>
<comment type="caution">
    <text evidence="2">The sequence shown here is derived from an EMBL/GenBank/DDBJ whole genome shotgun (WGS) entry which is preliminary data.</text>
</comment>
<organism evidence="2">
    <name type="scientific">Populus alba</name>
    <name type="common">White poplar</name>
    <dbReference type="NCBI Taxonomy" id="43335"/>
    <lineage>
        <taxon>Eukaryota</taxon>
        <taxon>Viridiplantae</taxon>
        <taxon>Streptophyta</taxon>
        <taxon>Embryophyta</taxon>
        <taxon>Tracheophyta</taxon>
        <taxon>Spermatophyta</taxon>
        <taxon>Magnoliopsida</taxon>
        <taxon>eudicotyledons</taxon>
        <taxon>Gunneridae</taxon>
        <taxon>Pentapetalae</taxon>
        <taxon>rosids</taxon>
        <taxon>fabids</taxon>
        <taxon>Malpighiales</taxon>
        <taxon>Salicaceae</taxon>
        <taxon>Saliceae</taxon>
        <taxon>Populus</taxon>
    </lineage>
</organism>
<evidence type="ECO:0000313" key="2">
    <source>
        <dbReference type="EMBL" id="TKS11635.1"/>
    </source>
</evidence>
<dbReference type="InterPro" id="IPR050317">
    <property type="entry name" value="Plant_Fungal_Acyltransferase"/>
</dbReference>
<dbReference type="InterPro" id="IPR023213">
    <property type="entry name" value="CAT-like_dom_sf"/>
</dbReference>
<dbReference type="PANTHER" id="PTHR31642:SF266">
    <property type="entry name" value="HXXXD-TYPE ACYL-TRANSFERASE FAMILY PROTEIN"/>
    <property type="match status" value="1"/>
</dbReference>
<protein>
    <recommendedName>
        <fullName evidence="3">Transferase family protein</fullName>
    </recommendedName>
</protein>
<dbReference type="PANTHER" id="PTHR31642">
    <property type="entry name" value="TRICHOTHECENE 3-O-ACETYLTRANSFERASE"/>
    <property type="match status" value="1"/>
</dbReference>
<dbReference type="Gene3D" id="3.30.559.10">
    <property type="entry name" value="Chloramphenicol acetyltransferase-like domain"/>
    <property type="match status" value="2"/>
</dbReference>
<dbReference type="GO" id="GO:0016747">
    <property type="term" value="F:acyltransferase activity, transferring groups other than amino-acyl groups"/>
    <property type="evidence" value="ECO:0007669"/>
    <property type="project" value="TreeGrafter"/>
</dbReference>
<dbReference type="EMBL" id="RCHU01000197">
    <property type="protein sequence ID" value="TKS11635.1"/>
    <property type="molecule type" value="Genomic_DNA"/>
</dbReference>
<accession>A0A4U5QRV2</accession>
<dbReference type="STRING" id="43335.A0A4U5QRV2"/>
<name>A0A4U5QRV2_POPAL</name>